<sequence>MTRQRLNCSHSFCMNNNHKRMATVCNKTVPSPVNATAVFTVQDTRKYNIFFLKGYILKFYDSKIISHSFASYFMTFLNLRSLSSCLALE</sequence>
<keyword evidence="2" id="KW-1185">Reference proteome</keyword>
<dbReference type="EMBL" id="JYDT01000049">
    <property type="protein sequence ID" value="KRY87827.1"/>
    <property type="molecule type" value="Genomic_DNA"/>
</dbReference>
<reference evidence="1 2" key="1">
    <citation type="submission" date="2015-01" db="EMBL/GenBank/DDBJ databases">
        <title>Evolution of Trichinella species and genotypes.</title>
        <authorList>
            <person name="Korhonen P.K."/>
            <person name="Edoardo P."/>
            <person name="Giuseppe L.R."/>
            <person name="Gasser R.B."/>
        </authorList>
    </citation>
    <scope>NUCLEOTIDE SEQUENCE [LARGE SCALE GENOMIC DNA]</scope>
    <source>
        <strain evidence="1">ISS470</strain>
    </source>
</reference>
<evidence type="ECO:0000313" key="2">
    <source>
        <dbReference type="Proteomes" id="UP000054995"/>
    </source>
</evidence>
<name>A0A0V1FR54_TRIPS</name>
<dbReference type="Proteomes" id="UP000054995">
    <property type="component" value="Unassembled WGS sequence"/>
</dbReference>
<comment type="caution">
    <text evidence="1">The sequence shown here is derived from an EMBL/GenBank/DDBJ whole genome shotgun (WGS) entry which is preliminary data.</text>
</comment>
<evidence type="ECO:0000313" key="1">
    <source>
        <dbReference type="EMBL" id="KRY87827.1"/>
    </source>
</evidence>
<accession>A0A0V1FR54</accession>
<protein>
    <submittedName>
        <fullName evidence="1">Uncharacterized protein</fullName>
    </submittedName>
</protein>
<gene>
    <name evidence="1" type="ORF">T4D_233</name>
</gene>
<dbReference type="AlphaFoldDB" id="A0A0V1FR54"/>
<organism evidence="1 2">
    <name type="scientific">Trichinella pseudospiralis</name>
    <name type="common">Parasitic roundworm</name>
    <dbReference type="NCBI Taxonomy" id="6337"/>
    <lineage>
        <taxon>Eukaryota</taxon>
        <taxon>Metazoa</taxon>
        <taxon>Ecdysozoa</taxon>
        <taxon>Nematoda</taxon>
        <taxon>Enoplea</taxon>
        <taxon>Dorylaimia</taxon>
        <taxon>Trichinellida</taxon>
        <taxon>Trichinellidae</taxon>
        <taxon>Trichinella</taxon>
    </lineage>
</organism>
<proteinExistence type="predicted"/>